<accession>U4L4D2</accession>
<dbReference type="PANTHER" id="PTHR24320:SF285">
    <property type="entry name" value="RETINOL DEHYDROGENASE 14"/>
    <property type="match status" value="1"/>
</dbReference>
<dbReference type="SUPFAM" id="SSF51735">
    <property type="entry name" value="NAD(P)-binding Rossmann-fold domains"/>
    <property type="match status" value="1"/>
</dbReference>
<gene>
    <name evidence="6" type="ORF">PCON_03892</name>
</gene>
<name>U4L4D2_PYROM</name>
<dbReference type="PANTHER" id="PTHR24320">
    <property type="entry name" value="RETINOL DEHYDROGENASE"/>
    <property type="match status" value="1"/>
</dbReference>
<dbReference type="AlphaFoldDB" id="U4L4D2"/>
<feature type="transmembrane region" description="Helical" evidence="5">
    <location>
        <begin position="20"/>
        <end position="40"/>
    </location>
</feature>
<evidence type="ECO:0000256" key="5">
    <source>
        <dbReference type="SAM" id="Phobius"/>
    </source>
</evidence>
<keyword evidence="5" id="KW-0812">Transmembrane</keyword>
<dbReference type="Gene3D" id="3.40.50.720">
    <property type="entry name" value="NAD(P)-binding Rossmann-like Domain"/>
    <property type="match status" value="1"/>
</dbReference>
<dbReference type="InterPro" id="IPR002347">
    <property type="entry name" value="SDR_fam"/>
</dbReference>
<feature type="compositionally biased region" description="Basic and acidic residues" evidence="4">
    <location>
        <begin position="484"/>
        <end position="519"/>
    </location>
</feature>
<evidence type="ECO:0000313" key="6">
    <source>
        <dbReference type="EMBL" id="CCX04895.1"/>
    </source>
</evidence>
<dbReference type="GO" id="GO:0016491">
    <property type="term" value="F:oxidoreductase activity"/>
    <property type="evidence" value="ECO:0007669"/>
    <property type="project" value="UniProtKB-KW"/>
</dbReference>
<protein>
    <submittedName>
        <fullName evidence="6">Similar to Uncharacterized oxidoreductase C19A8.06 acc. no. O13822</fullName>
    </submittedName>
</protein>
<dbReference type="OMA" id="EDMRHET"/>
<evidence type="ECO:0000256" key="2">
    <source>
        <dbReference type="ARBA" id="ARBA00022857"/>
    </source>
</evidence>
<dbReference type="InterPro" id="IPR036291">
    <property type="entry name" value="NAD(P)-bd_dom_sf"/>
</dbReference>
<dbReference type="InterPro" id="IPR020904">
    <property type="entry name" value="Sc_DH/Rdtase_CS"/>
</dbReference>
<keyword evidence="5" id="KW-0472">Membrane</keyword>
<reference evidence="6 7" key="1">
    <citation type="journal article" date="2013" name="PLoS Genet.">
        <title>The genome and development-dependent transcriptomes of Pyronema confluens: a window into fungal evolution.</title>
        <authorList>
            <person name="Traeger S."/>
            <person name="Altegoer F."/>
            <person name="Freitag M."/>
            <person name="Gabaldon T."/>
            <person name="Kempken F."/>
            <person name="Kumar A."/>
            <person name="Marcet-Houben M."/>
            <person name="Poggeler S."/>
            <person name="Stajich J.E."/>
            <person name="Nowrousian M."/>
        </authorList>
    </citation>
    <scope>NUCLEOTIDE SEQUENCE [LARGE SCALE GENOMIC DNA]</scope>
    <source>
        <strain evidence="7">CBS 100304</strain>
        <tissue evidence="6">Vegetative mycelium</tissue>
    </source>
</reference>
<dbReference type="EMBL" id="HF935219">
    <property type="protein sequence ID" value="CCX04895.1"/>
    <property type="molecule type" value="Genomic_DNA"/>
</dbReference>
<sequence length="553" mass="61693">MPLNVLATAYYNGIAAVPVLPIAIKYGPWLLLLAVLKLYFRGSQNRNERVMHSKVALVTPFTALLQAPASLASTAFLFTSTSTYTTSKQPHDANSRQSQGGTSGIGRAIVEDLATRGCQLILLVKDHTDLFTCDFIDDLRERTQNQFIYAETCDLSSLHSVRKFATKFIDNSPPRRLDLVVCAAGIMAPPFGKRETTKDGVEQHVGVNYFAHFLLLSLLEPLLKAQPADRDVRVLLATCAAHIIGELDVGDLQFLRRGYPSRAPWKCYGASKTALMVFGCQLQRRLAGYERKDGEKVNCRVYNVDPGLARTPGARRWLSLGSLWGLLVYLVMWPFWWLVLKSPQSAAQTFLAAAMGKEFEDSEGGVMLKECKVISYRDPRITSAEFGSELWTATEALLKDIEKESALKRKQAEKLAAANLSASDKAAAVKAAADEKAEKAQDAELKAKLRAKAQEQEEKKRMLDELIAEEERRRGVLDLPPRVTVREKREMERREKEESKREGRGGRLVEVKEEEEKVPDSPARNTRSRSKTPAMALGETPGTPSRRRTSRKP</sequence>
<feature type="region of interest" description="Disordered" evidence="4">
    <location>
        <begin position="480"/>
        <end position="553"/>
    </location>
</feature>
<keyword evidence="5" id="KW-1133">Transmembrane helix</keyword>
<feature type="region of interest" description="Disordered" evidence="4">
    <location>
        <begin position="84"/>
        <end position="103"/>
    </location>
</feature>
<dbReference type="PROSITE" id="PS00061">
    <property type="entry name" value="ADH_SHORT"/>
    <property type="match status" value="1"/>
</dbReference>
<comment type="similarity">
    <text evidence="1">Belongs to the short-chain dehydrogenases/reductases (SDR) family.</text>
</comment>
<keyword evidence="2" id="KW-0521">NADP</keyword>
<keyword evidence="7" id="KW-1185">Reference proteome</keyword>
<dbReference type="STRING" id="1076935.U4L4D2"/>
<keyword evidence="3" id="KW-0560">Oxidoreductase</keyword>
<evidence type="ECO:0000256" key="1">
    <source>
        <dbReference type="ARBA" id="ARBA00006484"/>
    </source>
</evidence>
<dbReference type="eggNOG" id="KOG1208">
    <property type="taxonomic scope" value="Eukaryota"/>
</dbReference>
<organism evidence="6 7">
    <name type="scientific">Pyronema omphalodes (strain CBS 100304)</name>
    <name type="common">Pyronema confluens</name>
    <dbReference type="NCBI Taxonomy" id="1076935"/>
    <lineage>
        <taxon>Eukaryota</taxon>
        <taxon>Fungi</taxon>
        <taxon>Dikarya</taxon>
        <taxon>Ascomycota</taxon>
        <taxon>Pezizomycotina</taxon>
        <taxon>Pezizomycetes</taxon>
        <taxon>Pezizales</taxon>
        <taxon>Pyronemataceae</taxon>
        <taxon>Pyronema</taxon>
    </lineage>
</organism>
<dbReference type="OrthoDB" id="191979at2759"/>
<evidence type="ECO:0000313" key="7">
    <source>
        <dbReference type="Proteomes" id="UP000018144"/>
    </source>
</evidence>
<proteinExistence type="inferred from homology"/>
<dbReference type="Pfam" id="PF00106">
    <property type="entry name" value="adh_short"/>
    <property type="match status" value="1"/>
</dbReference>
<feature type="transmembrane region" description="Helical" evidence="5">
    <location>
        <begin position="317"/>
        <end position="339"/>
    </location>
</feature>
<evidence type="ECO:0000256" key="3">
    <source>
        <dbReference type="ARBA" id="ARBA00023002"/>
    </source>
</evidence>
<dbReference type="Proteomes" id="UP000018144">
    <property type="component" value="Unassembled WGS sequence"/>
</dbReference>
<evidence type="ECO:0000256" key="4">
    <source>
        <dbReference type="SAM" id="MobiDB-lite"/>
    </source>
</evidence>